<keyword evidence="2" id="KW-1185">Reference proteome</keyword>
<dbReference type="GO" id="GO:0004342">
    <property type="term" value="F:glucosamine-6-phosphate deaminase activity"/>
    <property type="evidence" value="ECO:0007669"/>
    <property type="project" value="UniProtKB-EC"/>
</dbReference>
<name>A0A517PY01_9PLAN</name>
<dbReference type="OrthoDB" id="9791139at2"/>
<dbReference type="PANTHER" id="PTHR11280:SF5">
    <property type="entry name" value="GLUCOSAMINE-6-PHOSPHATE ISOMERASE"/>
    <property type="match status" value="1"/>
</dbReference>
<accession>A0A517PY01</accession>
<dbReference type="EC" id="3.5.99.6" evidence="1"/>
<sequence>MSAQFPDYLQVTPDEIAQGTNVKFSVVKDMPAVAEHMAHAMLSVIEQAREAGRQPTLIVPVGPVDQYPVLAEILNQRQYSIQDVMLINMDEYLTDDDQWVDITHPLSFRGYMNRKFYDLVNPELAPLPENRICPDPNDVGAIQRAIDQRGGVDACFGGIGINGHMAFNEPPEPGEEISAEEFAAYPTRNLNLTRETRTINSVTVGGEISIIPWRAVTVGMKEILAARELHFYCNRLWQSSVVRRVLHGPVTSACPASLLRTHSDVSLTVAEYVSELPDIRLR</sequence>
<dbReference type="SUPFAM" id="SSF100950">
    <property type="entry name" value="NagB/RpiA/CoA transferase-like"/>
    <property type="match status" value="1"/>
</dbReference>
<keyword evidence="1" id="KW-0378">Hydrolase</keyword>
<evidence type="ECO:0000313" key="2">
    <source>
        <dbReference type="Proteomes" id="UP000320421"/>
    </source>
</evidence>
<dbReference type="GO" id="GO:0006043">
    <property type="term" value="P:glucosamine catabolic process"/>
    <property type="evidence" value="ECO:0007669"/>
    <property type="project" value="TreeGrafter"/>
</dbReference>
<dbReference type="GO" id="GO:0019262">
    <property type="term" value="P:N-acetylneuraminate catabolic process"/>
    <property type="evidence" value="ECO:0007669"/>
    <property type="project" value="TreeGrafter"/>
</dbReference>
<dbReference type="GO" id="GO:0042802">
    <property type="term" value="F:identical protein binding"/>
    <property type="evidence" value="ECO:0007669"/>
    <property type="project" value="TreeGrafter"/>
</dbReference>
<evidence type="ECO:0000313" key="1">
    <source>
        <dbReference type="EMBL" id="QDT24256.1"/>
    </source>
</evidence>
<dbReference type="RefSeq" id="WP_145192809.1">
    <property type="nucleotide sequence ID" value="NZ_CP036266.1"/>
</dbReference>
<dbReference type="Gene3D" id="3.40.50.1360">
    <property type="match status" value="1"/>
</dbReference>
<dbReference type="GO" id="GO:0005737">
    <property type="term" value="C:cytoplasm"/>
    <property type="evidence" value="ECO:0007669"/>
    <property type="project" value="TreeGrafter"/>
</dbReference>
<proteinExistence type="predicted"/>
<organism evidence="1 2">
    <name type="scientific">Gimesia chilikensis</name>
    <dbReference type="NCBI Taxonomy" id="2605989"/>
    <lineage>
        <taxon>Bacteria</taxon>
        <taxon>Pseudomonadati</taxon>
        <taxon>Planctomycetota</taxon>
        <taxon>Planctomycetia</taxon>
        <taxon>Planctomycetales</taxon>
        <taxon>Planctomycetaceae</taxon>
        <taxon>Gimesia</taxon>
    </lineage>
</organism>
<dbReference type="GO" id="GO:0006046">
    <property type="term" value="P:N-acetylglucosamine catabolic process"/>
    <property type="evidence" value="ECO:0007669"/>
    <property type="project" value="TreeGrafter"/>
</dbReference>
<dbReference type="Proteomes" id="UP000320421">
    <property type="component" value="Chromosome"/>
</dbReference>
<protein>
    <submittedName>
        <fullName evidence="1">Glucosamine-6-phosphate deaminase 1</fullName>
        <ecNumber evidence="1">3.5.99.6</ecNumber>
    </submittedName>
</protein>
<reference evidence="1 2" key="1">
    <citation type="submission" date="2019-02" db="EMBL/GenBank/DDBJ databases">
        <title>Deep-cultivation of Planctomycetes and their phenomic and genomic characterization uncovers novel biology.</title>
        <authorList>
            <person name="Wiegand S."/>
            <person name="Jogler M."/>
            <person name="Boedeker C."/>
            <person name="Pinto D."/>
            <person name="Vollmers J."/>
            <person name="Rivas-Marin E."/>
            <person name="Kohn T."/>
            <person name="Peeters S.H."/>
            <person name="Heuer A."/>
            <person name="Rast P."/>
            <person name="Oberbeckmann S."/>
            <person name="Bunk B."/>
            <person name="Jeske O."/>
            <person name="Meyerdierks A."/>
            <person name="Storesund J.E."/>
            <person name="Kallscheuer N."/>
            <person name="Luecker S."/>
            <person name="Lage O.M."/>
            <person name="Pohl T."/>
            <person name="Merkel B.J."/>
            <person name="Hornburger P."/>
            <person name="Mueller R.-W."/>
            <person name="Bruemmer F."/>
            <person name="Labrenz M."/>
            <person name="Spormann A.M."/>
            <person name="Op den Camp H."/>
            <person name="Overmann J."/>
            <person name="Amann R."/>
            <person name="Jetten M.S.M."/>
            <person name="Mascher T."/>
            <person name="Medema M.H."/>
            <person name="Devos D.P."/>
            <person name="Kaster A.-K."/>
            <person name="Ovreas L."/>
            <person name="Rohde M."/>
            <person name="Galperin M.Y."/>
            <person name="Jogler C."/>
        </authorList>
    </citation>
    <scope>NUCLEOTIDE SEQUENCE [LARGE SCALE GENOMIC DNA]</scope>
    <source>
        <strain evidence="1 2">HG66A1</strain>
    </source>
</reference>
<dbReference type="PANTHER" id="PTHR11280">
    <property type="entry name" value="GLUCOSAMINE-6-PHOSPHATE ISOMERASE"/>
    <property type="match status" value="1"/>
</dbReference>
<dbReference type="InterPro" id="IPR037171">
    <property type="entry name" value="NagB/RpiA_transferase-like"/>
</dbReference>
<gene>
    <name evidence="1" type="primary">nagB_3</name>
    <name evidence="1" type="ORF">HG66A1_60880</name>
</gene>
<dbReference type="AlphaFoldDB" id="A0A517PY01"/>
<dbReference type="EMBL" id="CP036266">
    <property type="protein sequence ID" value="QDT24256.1"/>
    <property type="molecule type" value="Genomic_DNA"/>
</dbReference>
<dbReference type="InterPro" id="IPR004547">
    <property type="entry name" value="Glucosamine6P_isomerase"/>
</dbReference>